<dbReference type="EMBL" id="RXGB01007127">
    <property type="protein sequence ID" value="TMW85772.1"/>
    <property type="molecule type" value="Genomic_DNA"/>
</dbReference>
<protein>
    <submittedName>
        <fullName evidence="1">Uncharacterized protein</fullName>
    </submittedName>
</protein>
<dbReference type="PANTHER" id="PTHR35488">
    <property type="entry name" value="OS05G0358900 PROTEIN-RELATED"/>
    <property type="match status" value="1"/>
</dbReference>
<evidence type="ECO:0000313" key="1">
    <source>
        <dbReference type="EMBL" id="TMW85772.1"/>
    </source>
</evidence>
<reference evidence="1" key="1">
    <citation type="submission" date="2019-05" db="EMBL/GenBank/DDBJ databases">
        <title>The de novo reference genome and transcriptome assemblies of the wild tomato species Solanum chilense.</title>
        <authorList>
            <person name="Stam R."/>
            <person name="Nosenko T."/>
            <person name="Hoerger A.C."/>
            <person name="Stephan W."/>
            <person name="Seidel M.A."/>
            <person name="Kuhn J.M.M."/>
            <person name="Haberer G."/>
            <person name="Tellier A."/>
        </authorList>
    </citation>
    <scope>NUCLEOTIDE SEQUENCE</scope>
    <source>
        <tissue evidence="1">Mature leaves</tissue>
    </source>
</reference>
<accession>A0A6N2ATJ7</accession>
<dbReference type="AlphaFoldDB" id="A0A6N2ATJ7"/>
<comment type="caution">
    <text evidence="1">The sequence shown here is derived from an EMBL/GenBank/DDBJ whole genome shotgun (WGS) entry which is preliminary data.</text>
</comment>
<gene>
    <name evidence="1" type="ORF">EJD97_022525</name>
</gene>
<dbReference type="PANTHER" id="PTHR35488:SF2">
    <property type="entry name" value="OS05G0358900 PROTEIN"/>
    <property type="match status" value="1"/>
</dbReference>
<name>A0A6N2ATJ7_SOLCI</name>
<sequence>MLNKSPIFSIGESQHFNDDDYGFDTQIDYFQILKESTKIKRHSHRKKWWKNALFFIKWKNTNAGDLNSGRFHRRRSVSGRTTYGPVYITESRTGSSSPCRKTRRRSSGRLAGIMIPSKKSELEIPYINLKEFNVDRISRISAAPIYMIT</sequence>
<proteinExistence type="predicted"/>
<organism evidence="1">
    <name type="scientific">Solanum chilense</name>
    <name type="common">Tomato</name>
    <name type="synonym">Lycopersicon chilense</name>
    <dbReference type="NCBI Taxonomy" id="4083"/>
    <lineage>
        <taxon>Eukaryota</taxon>
        <taxon>Viridiplantae</taxon>
        <taxon>Streptophyta</taxon>
        <taxon>Embryophyta</taxon>
        <taxon>Tracheophyta</taxon>
        <taxon>Spermatophyta</taxon>
        <taxon>Magnoliopsida</taxon>
        <taxon>eudicotyledons</taxon>
        <taxon>Gunneridae</taxon>
        <taxon>Pentapetalae</taxon>
        <taxon>asterids</taxon>
        <taxon>lamiids</taxon>
        <taxon>Solanales</taxon>
        <taxon>Solanaceae</taxon>
        <taxon>Solanoideae</taxon>
        <taxon>Solaneae</taxon>
        <taxon>Solanum</taxon>
        <taxon>Solanum subgen. Lycopersicon</taxon>
    </lineage>
</organism>